<evidence type="ECO:0000313" key="4">
    <source>
        <dbReference type="EMBL" id="KIX98400.1"/>
    </source>
</evidence>
<protein>
    <submittedName>
        <fullName evidence="4">Uncharacterized protein</fullName>
    </submittedName>
</protein>
<evidence type="ECO:0000313" key="5">
    <source>
        <dbReference type="Proteomes" id="UP000053411"/>
    </source>
</evidence>
<dbReference type="RefSeq" id="XP_016632523.1">
    <property type="nucleotide sequence ID" value="XM_016776204.1"/>
</dbReference>
<dbReference type="CDD" id="cd05233">
    <property type="entry name" value="SDR_c"/>
    <property type="match status" value="1"/>
</dbReference>
<dbReference type="InterPro" id="IPR002347">
    <property type="entry name" value="SDR_fam"/>
</dbReference>
<proteinExistence type="inferred from homology"/>
<dbReference type="PRINTS" id="PR00080">
    <property type="entry name" value="SDRFAMILY"/>
</dbReference>
<dbReference type="PANTHER" id="PTHR42901">
    <property type="entry name" value="ALCOHOL DEHYDROGENASE"/>
    <property type="match status" value="1"/>
</dbReference>
<dbReference type="SUPFAM" id="SSF51735">
    <property type="entry name" value="NAD(P)-binding Rossmann-fold domains"/>
    <property type="match status" value="1"/>
</dbReference>
<name>A0A0D2H967_9EURO</name>
<dbReference type="PANTHER" id="PTHR42901:SF1">
    <property type="entry name" value="ALCOHOL DEHYDROGENASE"/>
    <property type="match status" value="1"/>
</dbReference>
<organism evidence="4 5">
    <name type="scientific">Fonsecaea multimorphosa CBS 102226</name>
    <dbReference type="NCBI Taxonomy" id="1442371"/>
    <lineage>
        <taxon>Eukaryota</taxon>
        <taxon>Fungi</taxon>
        <taxon>Dikarya</taxon>
        <taxon>Ascomycota</taxon>
        <taxon>Pezizomycotina</taxon>
        <taxon>Eurotiomycetes</taxon>
        <taxon>Chaetothyriomycetidae</taxon>
        <taxon>Chaetothyriales</taxon>
        <taxon>Herpotrichiellaceae</taxon>
        <taxon>Fonsecaea</taxon>
    </lineage>
</organism>
<dbReference type="STRING" id="1442371.A0A0D2H967"/>
<reference evidence="4 5" key="1">
    <citation type="submission" date="2015-01" db="EMBL/GenBank/DDBJ databases">
        <title>The Genome Sequence of Fonsecaea multimorphosa CBS 102226.</title>
        <authorList>
            <consortium name="The Broad Institute Genomics Platform"/>
            <person name="Cuomo C."/>
            <person name="de Hoog S."/>
            <person name="Gorbushina A."/>
            <person name="Stielow B."/>
            <person name="Teixiera M."/>
            <person name="Abouelleil A."/>
            <person name="Chapman S.B."/>
            <person name="Priest M."/>
            <person name="Young S.K."/>
            <person name="Wortman J."/>
            <person name="Nusbaum C."/>
            <person name="Birren B."/>
        </authorList>
    </citation>
    <scope>NUCLEOTIDE SEQUENCE [LARGE SCALE GENOMIC DNA]</scope>
    <source>
        <strain evidence="4 5">CBS 102226</strain>
    </source>
</reference>
<dbReference type="GO" id="GO:0016491">
    <property type="term" value="F:oxidoreductase activity"/>
    <property type="evidence" value="ECO:0007669"/>
    <property type="project" value="UniProtKB-KW"/>
</dbReference>
<dbReference type="OrthoDB" id="1933717at2759"/>
<dbReference type="GeneID" id="27711447"/>
<accession>A0A0D2H967</accession>
<dbReference type="AlphaFoldDB" id="A0A0D2H967"/>
<keyword evidence="5" id="KW-1185">Reference proteome</keyword>
<evidence type="ECO:0000256" key="2">
    <source>
        <dbReference type="ARBA" id="ARBA00023002"/>
    </source>
</evidence>
<evidence type="ECO:0000256" key="1">
    <source>
        <dbReference type="ARBA" id="ARBA00006484"/>
    </source>
</evidence>
<keyword evidence="2" id="KW-0560">Oxidoreductase</keyword>
<comment type="similarity">
    <text evidence="1 3">Belongs to the short-chain dehydrogenases/reductases (SDR) family.</text>
</comment>
<dbReference type="InterPro" id="IPR036291">
    <property type="entry name" value="NAD(P)-bd_dom_sf"/>
</dbReference>
<dbReference type="EMBL" id="KN848071">
    <property type="protein sequence ID" value="KIX98400.1"/>
    <property type="molecule type" value="Genomic_DNA"/>
</dbReference>
<dbReference type="Proteomes" id="UP000053411">
    <property type="component" value="Unassembled WGS sequence"/>
</dbReference>
<gene>
    <name evidence="4" type="ORF">Z520_05701</name>
</gene>
<dbReference type="Gene3D" id="3.40.50.720">
    <property type="entry name" value="NAD(P)-binding Rossmann-like Domain"/>
    <property type="match status" value="1"/>
</dbReference>
<dbReference type="VEuPathDB" id="FungiDB:Z520_05701"/>
<evidence type="ECO:0000256" key="3">
    <source>
        <dbReference type="RuleBase" id="RU000363"/>
    </source>
</evidence>
<sequence length="295" mass="32270">MAATEQPLLPQFTAQHHHEPYAAISPSRPELSTAGKVVVITGAAGGIGSAMSRAFVEAGAKDVVLLDLNQTGLLKLKAELEDLGSKSKIHPMVLDITNPLAVRDAFNTIEAVVGRKIDVLVNNAGYQNINKPVLDFDIDEWWKCFEINVKGSFLVAVEFLRHCSPDNNSVLINVSSILAHYGVRQGYCTGHSAYCASKLAITKAMDVLQEELPMVRIVNLHPGLVPTAMSAKIGNTAYSLDSVNLPAHFSVWLASPEADFLKGRLVWSNWDVEEMKSRKDEILEKDLLRIELTGI</sequence>
<dbReference type="PRINTS" id="PR00081">
    <property type="entry name" value="GDHRDH"/>
</dbReference>
<dbReference type="Pfam" id="PF00106">
    <property type="entry name" value="adh_short"/>
    <property type="match status" value="1"/>
</dbReference>